<gene>
    <name evidence="4" type="ORF">AFR_29140</name>
</gene>
<accession>U5W4P7</accession>
<protein>
    <submittedName>
        <fullName evidence="4">NADP oxidoreductase coenzyme F420-dependent</fullName>
    </submittedName>
</protein>
<feature type="region of interest" description="Disordered" evidence="2">
    <location>
        <begin position="207"/>
        <end position="231"/>
    </location>
</feature>
<dbReference type="HOGENOM" id="CLU_076368_0_2_11"/>
<dbReference type="Proteomes" id="UP000017746">
    <property type="component" value="Chromosome"/>
</dbReference>
<dbReference type="InterPro" id="IPR036291">
    <property type="entry name" value="NAD(P)-bd_dom_sf"/>
</dbReference>
<feature type="domain" description="Pyrroline-5-carboxylate reductase catalytic N-terminal" evidence="3">
    <location>
        <begin position="2"/>
        <end position="93"/>
    </location>
</feature>
<dbReference type="eggNOG" id="COG2085">
    <property type="taxonomic scope" value="Bacteria"/>
</dbReference>
<evidence type="ECO:0000259" key="3">
    <source>
        <dbReference type="Pfam" id="PF03807"/>
    </source>
</evidence>
<dbReference type="InterPro" id="IPR028939">
    <property type="entry name" value="P5C_Rdtase_cat_N"/>
</dbReference>
<dbReference type="SUPFAM" id="SSF51735">
    <property type="entry name" value="NAD(P)-binding Rossmann-fold domains"/>
    <property type="match status" value="1"/>
</dbReference>
<dbReference type="OrthoDB" id="1523398at2"/>
<keyword evidence="1" id="KW-0560">Oxidoreductase</keyword>
<name>U5W4P7_9ACTN</name>
<dbReference type="KEGG" id="afs:AFR_29140"/>
<dbReference type="AlphaFoldDB" id="U5W4P7"/>
<dbReference type="RefSeq" id="WP_023560426.1">
    <property type="nucleotide sequence ID" value="NC_022657.1"/>
</dbReference>
<sequence>MKVGIIGAGNIGSALTRRLTAVGHEVTIANSRGPETLRDLAAETGAHAAPVTEAAEGADIVIVTIPQKNILDLPAGVLDGAAAGAAFVDTGNYYPRQRDGRIDALETGTPETRWVERHLGRPMVKAFNSILAQHLQELGRPAGAPERIALPVAGDDSAAKAKVSALVQELGFDAVDAGGLDESWRQQPGSPVYLADLDAEGVRNALTAASNDRPEEFRATASSPGTYADPA</sequence>
<keyword evidence="5" id="KW-1185">Reference proteome</keyword>
<dbReference type="PANTHER" id="PTHR14239">
    <property type="entry name" value="DUDULIN-RELATED"/>
    <property type="match status" value="1"/>
</dbReference>
<dbReference type="EMBL" id="CP006272">
    <property type="protein sequence ID" value="AGZ44089.1"/>
    <property type="molecule type" value="Genomic_DNA"/>
</dbReference>
<evidence type="ECO:0000256" key="1">
    <source>
        <dbReference type="ARBA" id="ARBA00023002"/>
    </source>
</evidence>
<dbReference type="GO" id="GO:0016491">
    <property type="term" value="F:oxidoreductase activity"/>
    <property type="evidence" value="ECO:0007669"/>
    <property type="project" value="UniProtKB-KW"/>
</dbReference>
<dbReference type="PATRIC" id="fig|1246995.3.peg.5903"/>
<proteinExistence type="predicted"/>
<dbReference type="InterPro" id="IPR051267">
    <property type="entry name" value="STEAP_metalloreductase"/>
</dbReference>
<dbReference type="Pfam" id="PF03807">
    <property type="entry name" value="F420_oxidored"/>
    <property type="match status" value="1"/>
</dbReference>
<evidence type="ECO:0000256" key="2">
    <source>
        <dbReference type="SAM" id="MobiDB-lite"/>
    </source>
</evidence>
<dbReference type="STRING" id="1246995.AFR_29140"/>
<evidence type="ECO:0000313" key="4">
    <source>
        <dbReference type="EMBL" id="AGZ44089.1"/>
    </source>
</evidence>
<evidence type="ECO:0000313" key="5">
    <source>
        <dbReference type="Proteomes" id="UP000017746"/>
    </source>
</evidence>
<dbReference type="Gene3D" id="3.40.50.720">
    <property type="entry name" value="NAD(P)-binding Rossmann-like Domain"/>
    <property type="match status" value="1"/>
</dbReference>
<reference evidence="4 5" key="1">
    <citation type="journal article" date="2014" name="J. Biotechnol.">
        <title>Complete genome sequence of the actinobacterium Actinoplanes friuliensis HAG 010964, producer of the lipopeptide antibiotic friulimycin.</title>
        <authorList>
            <person name="Ruckert C."/>
            <person name="Szczepanowski R."/>
            <person name="Albersmeier A."/>
            <person name="Goesmann A."/>
            <person name="Fischer N."/>
            <person name="Steinkamper A."/>
            <person name="Puhler A."/>
            <person name="Biener R."/>
            <person name="Schwartz D."/>
            <person name="Kalinowski J."/>
        </authorList>
    </citation>
    <scope>NUCLEOTIDE SEQUENCE [LARGE SCALE GENOMIC DNA]</scope>
    <source>
        <strain evidence="4 5">DSM 7358</strain>
    </source>
</reference>
<organism evidence="4 5">
    <name type="scientific">Actinoplanes friuliensis DSM 7358</name>
    <dbReference type="NCBI Taxonomy" id="1246995"/>
    <lineage>
        <taxon>Bacteria</taxon>
        <taxon>Bacillati</taxon>
        <taxon>Actinomycetota</taxon>
        <taxon>Actinomycetes</taxon>
        <taxon>Micromonosporales</taxon>
        <taxon>Micromonosporaceae</taxon>
        <taxon>Actinoplanes</taxon>
    </lineage>
</organism>